<dbReference type="eggNOG" id="ENOG502RE65">
    <property type="taxonomic scope" value="Eukaryota"/>
</dbReference>
<reference evidence="2" key="1">
    <citation type="submission" date="2007-12" db="EMBL/GenBank/DDBJ databases">
        <title>Annotation of Entamoeba dispar SAW760.</title>
        <authorList>
            <person name="Lorenzi H."/>
            <person name="Inman J."/>
            <person name="Schobel S."/>
            <person name="Amedeo P."/>
            <person name="Caler E."/>
        </authorList>
    </citation>
    <scope>NUCLEOTIDE SEQUENCE [LARGE SCALE GENOMIC DNA]</scope>
    <source>
        <strain evidence="2">ATCC PRA-260 / SAW760</strain>
    </source>
</reference>
<dbReference type="KEGG" id="edi:EDI_345290"/>
<gene>
    <name evidence="1" type="ORF">EDI_345290</name>
</gene>
<dbReference type="InterPro" id="IPR050566">
    <property type="entry name" value="Deoxyribonucleoside_kinase"/>
</dbReference>
<dbReference type="GO" id="GO:0019136">
    <property type="term" value="F:deoxynucleoside kinase activity"/>
    <property type="evidence" value="ECO:0007669"/>
    <property type="project" value="TreeGrafter"/>
</dbReference>
<organism evidence="2">
    <name type="scientific">Entamoeba dispar (strain ATCC PRA-260 / SAW760)</name>
    <dbReference type="NCBI Taxonomy" id="370354"/>
    <lineage>
        <taxon>Eukaryota</taxon>
        <taxon>Amoebozoa</taxon>
        <taxon>Evosea</taxon>
        <taxon>Archamoebae</taxon>
        <taxon>Mastigamoebida</taxon>
        <taxon>Entamoebidae</taxon>
        <taxon>Entamoeba</taxon>
    </lineage>
</organism>
<dbReference type="InterPro" id="IPR027417">
    <property type="entry name" value="P-loop_NTPase"/>
</dbReference>
<evidence type="ECO:0000313" key="2">
    <source>
        <dbReference type="Proteomes" id="UP000008076"/>
    </source>
</evidence>
<name>B0E5L9_ENTDS</name>
<dbReference type="OMA" id="NDFRIYQ"/>
<dbReference type="SUPFAM" id="SSF52540">
    <property type="entry name" value="P-loop containing nucleoside triphosphate hydrolases"/>
    <property type="match status" value="1"/>
</dbReference>
<dbReference type="PANTHER" id="PTHR10513:SF35">
    <property type="entry name" value="DEOXYADENOSINE KINASE"/>
    <property type="match status" value="1"/>
</dbReference>
<dbReference type="GeneID" id="5878577"/>
<keyword evidence="2" id="KW-1185">Reference proteome</keyword>
<dbReference type="EMBL" id="DS547810">
    <property type="protein sequence ID" value="EDR30188.1"/>
    <property type="molecule type" value="Genomic_DNA"/>
</dbReference>
<dbReference type="Gene3D" id="3.40.50.300">
    <property type="entry name" value="P-loop containing nucleotide triphosphate hydrolases"/>
    <property type="match status" value="1"/>
</dbReference>
<proteinExistence type="predicted"/>
<dbReference type="VEuPathDB" id="AmoebaDB:EDI_345290"/>
<protein>
    <submittedName>
        <fullName evidence="1">Uncharacterized protein</fullName>
    </submittedName>
</protein>
<dbReference type="PANTHER" id="PTHR10513">
    <property type="entry name" value="DEOXYNUCLEOSIDE KINASE"/>
    <property type="match status" value="1"/>
</dbReference>
<dbReference type="AlphaFoldDB" id="B0E5L9"/>
<dbReference type="Proteomes" id="UP000008076">
    <property type="component" value="Unassembled WGS sequence"/>
</dbReference>
<sequence>MYHVINFNLNFKVHQNQKMYNIFLIKLTISNNDDALDKLKIHKKNTNFMVHHIFLSGSVGVGKSTILKELVSLLRNDFRIYQMKEYIDIDTNGISRLKEFQDGKLSKYSFHKYIISWYKQQAKNSEFTSAEIVLWERHPIEALEIFCSGTEGITEIEKEDLNTEIVEFCKEYAIPIAHKGCCKVKMLDTANESVNILVETIYANSIAQIRVGEYLFSCTFFLYCSDIELQYKRIIGRGRDSEISFYMNRKNLSWINRKYFDYFAEIVNQVN</sequence>
<dbReference type="OrthoDB" id="27850at2759"/>
<dbReference type="GO" id="GO:0005739">
    <property type="term" value="C:mitochondrion"/>
    <property type="evidence" value="ECO:0007669"/>
    <property type="project" value="TreeGrafter"/>
</dbReference>
<evidence type="ECO:0000313" key="1">
    <source>
        <dbReference type="EMBL" id="EDR30188.1"/>
    </source>
</evidence>
<accession>B0E5L9</accession>
<dbReference type="RefSeq" id="XP_001733696.1">
    <property type="nucleotide sequence ID" value="XM_001733644.1"/>
</dbReference>